<dbReference type="EMBL" id="CAACVG010001731">
    <property type="protein sequence ID" value="VEN35574.1"/>
    <property type="molecule type" value="Genomic_DNA"/>
</dbReference>
<proteinExistence type="predicted"/>
<gene>
    <name evidence="1" type="ORF">CALMAC_LOCUS1459</name>
</gene>
<name>A0A653BJB6_CALMS</name>
<reference evidence="1 2" key="1">
    <citation type="submission" date="2019-01" db="EMBL/GenBank/DDBJ databases">
        <authorList>
            <person name="Sayadi A."/>
        </authorList>
    </citation>
    <scope>NUCLEOTIDE SEQUENCE [LARGE SCALE GENOMIC DNA]</scope>
</reference>
<organism evidence="1 2">
    <name type="scientific">Callosobruchus maculatus</name>
    <name type="common">Southern cowpea weevil</name>
    <name type="synonym">Pulse bruchid</name>
    <dbReference type="NCBI Taxonomy" id="64391"/>
    <lineage>
        <taxon>Eukaryota</taxon>
        <taxon>Metazoa</taxon>
        <taxon>Ecdysozoa</taxon>
        <taxon>Arthropoda</taxon>
        <taxon>Hexapoda</taxon>
        <taxon>Insecta</taxon>
        <taxon>Pterygota</taxon>
        <taxon>Neoptera</taxon>
        <taxon>Endopterygota</taxon>
        <taxon>Coleoptera</taxon>
        <taxon>Polyphaga</taxon>
        <taxon>Cucujiformia</taxon>
        <taxon>Chrysomeloidea</taxon>
        <taxon>Chrysomelidae</taxon>
        <taxon>Bruchinae</taxon>
        <taxon>Bruchini</taxon>
        <taxon>Callosobruchus</taxon>
    </lineage>
</organism>
<accession>A0A653BJB6</accession>
<dbReference type="Proteomes" id="UP000410492">
    <property type="component" value="Unassembled WGS sequence"/>
</dbReference>
<sequence>MSRLTCWVVSKSVNLIQNLVDYVQFVCQNIRRYITVSAIDMLSVLLLFVF</sequence>
<evidence type="ECO:0000313" key="2">
    <source>
        <dbReference type="Proteomes" id="UP000410492"/>
    </source>
</evidence>
<protein>
    <submittedName>
        <fullName evidence="1">Uncharacterized protein</fullName>
    </submittedName>
</protein>
<dbReference type="AlphaFoldDB" id="A0A653BJB6"/>
<evidence type="ECO:0000313" key="1">
    <source>
        <dbReference type="EMBL" id="VEN35574.1"/>
    </source>
</evidence>
<keyword evidence="2" id="KW-1185">Reference proteome</keyword>